<keyword evidence="2" id="KW-1185">Reference proteome</keyword>
<dbReference type="EMBL" id="JBEHGX010000007">
    <property type="protein sequence ID" value="MER0126857.1"/>
    <property type="molecule type" value="Genomic_DNA"/>
</dbReference>
<proteinExistence type="predicted"/>
<evidence type="ECO:0000313" key="2">
    <source>
        <dbReference type="Proteomes" id="UP001447374"/>
    </source>
</evidence>
<sequence length="115" mass="12404">MATTDVNTNPYQEISAGGDIHFSDMASALVNISFAQMSNAECLQLMQCCQETHAGLCHCLALLGETLSNPPRVEEAGAQNQQRLGHSLYAIGLLAPALNALESFLQAELRERTAR</sequence>
<accession>A0ABV1PPS8</accession>
<evidence type="ECO:0000313" key="1">
    <source>
        <dbReference type="EMBL" id="MER0126857.1"/>
    </source>
</evidence>
<dbReference type="Proteomes" id="UP001447374">
    <property type="component" value="Unassembled WGS sequence"/>
</dbReference>
<dbReference type="RefSeq" id="WP_349951372.1">
    <property type="nucleotide sequence ID" value="NZ_JBEHGX010000007.1"/>
</dbReference>
<reference evidence="1 2" key="1">
    <citation type="submission" date="2024-06" db="EMBL/GenBank/DDBJ databases">
        <title>Fanconibacter daqui strain Q02 whole shotgun sequencing project.</title>
        <authorList>
            <person name="Rodrigues J.W.A."/>
            <person name="Viana L.C."/>
            <person name="Vieira E.C."/>
            <person name="Souza F.O.L."/>
            <person name="Alegria O.C."/>
            <person name="Patroca S."/>
            <person name="Cruz A.C.R."/>
            <person name="Nunes A.R.C."/>
        </authorList>
    </citation>
    <scope>NUCLEOTIDE SEQUENCE [LARGE SCALE GENOMIC DNA]</scope>
    <source>
        <strain evidence="1 2">Q02</strain>
    </source>
</reference>
<organism evidence="1 2">
    <name type="scientific">Franconibacter daqui</name>
    <dbReference type="NCBI Taxonomy" id="2047724"/>
    <lineage>
        <taxon>Bacteria</taxon>
        <taxon>Pseudomonadati</taxon>
        <taxon>Pseudomonadota</taxon>
        <taxon>Gammaproteobacteria</taxon>
        <taxon>Enterobacterales</taxon>
        <taxon>Enterobacteriaceae</taxon>
        <taxon>Franconibacter</taxon>
    </lineage>
</organism>
<gene>
    <name evidence="1" type="ORF">ABQG75_14035</name>
</gene>
<name>A0ABV1PPS8_9ENTR</name>
<protein>
    <submittedName>
        <fullName evidence="1">Uncharacterized protein</fullName>
    </submittedName>
</protein>
<comment type="caution">
    <text evidence="1">The sequence shown here is derived from an EMBL/GenBank/DDBJ whole genome shotgun (WGS) entry which is preliminary data.</text>
</comment>